<proteinExistence type="predicted"/>
<keyword evidence="1" id="KW-0413">Isomerase</keyword>
<keyword evidence="2" id="KW-0175">Coiled coil</keyword>
<dbReference type="GO" id="GO:0003755">
    <property type="term" value="F:peptidyl-prolyl cis-trans isomerase activity"/>
    <property type="evidence" value="ECO:0007669"/>
    <property type="project" value="UniProtKB-KW"/>
</dbReference>
<protein>
    <submittedName>
        <fullName evidence="5">Chaperone SurA</fullName>
    </submittedName>
</protein>
<accession>A0A941W7H7</accession>
<keyword evidence="3" id="KW-0732">Signal</keyword>
<evidence type="ECO:0000259" key="4">
    <source>
        <dbReference type="PROSITE" id="PS50198"/>
    </source>
</evidence>
<dbReference type="PANTHER" id="PTHR47245">
    <property type="entry name" value="PEPTIDYLPROLYL ISOMERASE"/>
    <property type="match status" value="1"/>
</dbReference>
<evidence type="ECO:0000256" key="1">
    <source>
        <dbReference type="PROSITE-ProRule" id="PRU00278"/>
    </source>
</evidence>
<dbReference type="Pfam" id="PF13624">
    <property type="entry name" value="SurA_N_3"/>
    <property type="match status" value="1"/>
</dbReference>
<dbReference type="SUPFAM" id="SSF54534">
    <property type="entry name" value="FKBP-like"/>
    <property type="match status" value="1"/>
</dbReference>
<dbReference type="AlphaFoldDB" id="A0A941W7H7"/>
<dbReference type="Pfam" id="PF13616">
    <property type="entry name" value="Rotamase_3"/>
    <property type="match status" value="1"/>
</dbReference>
<name>A0A941W7H7_9BACT</name>
<comment type="caution">
    <text evidence="5">The sequence shown here is derived from an EMBL/GenBank/DDBJ whole genome shotgun (WGS) entry which is preliminary data.</text>
</comment>
<feature type="coiled-coil region" evidence="2">
    <location>
        <begin position="208"/>
        <end position="235"/>
    </location>
</feature>
<dbReference type="Gene3D" id="3.10.50.40">
    <property type="match status" value="1"/>
</dbReference>
<reference evidence="5" key="1">
    <citation type="journal article" date="2021" name="ISME J.">
        <title>Fine-scale metabolic discontinuity in a stratified prokaryote microbiome of a Red Sea deep halocline.</title>
        <authorList>
            <person name="Michoud G."/>
            <person name="Ngugi D.K."/>
            <person name="Barozzi A."/>
            <person name="Merlino G."/>
            <person name="Calleja M.L."/>
            <person name="Delgado-Huertas A."/>
            <person name="Moran X.A.G."/>
            <person name="Daffonchio D."/>
        </authorList>
    </citation>
    <scope>NUCLEOTIDE SEQUENCE</scope>
    <source>
        <strain evidence="5">SuakinDeep_MAG55_1</strain>
    </source>
</reference>
<dbReference type="InterPro" id="IPR000297">
    <property type="entry name" value="PPIase_PpiC"/>
</dbReference>
<dbReference type="PROSITE" id="PS50198">
    <property type="entry name" value="PPIC_PPIASE_2"/>
    <property type="match status" value="1"/>
</dbReference>
<dbReference type="InterPro" id="IPR050245">
    <property type="entry name" value="PrsA_foldase"/>
</dbReference>
<feature type="domain" description="PpiC" evidence="4">
    <location>
        <begin position="194"/>
        <end position="296"/>
    </location>
</feature>
<dbReference type="PANTHER" id="PTHR47245:SF2">
    <property type="entry name" value="PEPTIDYL-PROLYL CIS-TRANS ISOMERASE HP_0175-RELATED"/>
    <property type="match status" value="1"/>
</dbReference>
<dbReference type="Gene3D" id="1.10.4030.10">
    <property type="entry name" value="Porin chaperone SurA, peptide-binding domain"/>
    <property type="match status" value="1"/>
</dbReference>
<keyword evidence="1" id="KW-0697">Rotamase</keyword>
<dbReference type="EMBL" id="JAANXD010000091">
    <property type="protein sequence ID" value="MBS1259390.1"/>
    <property type="molecule type" value="Genomic_DNA"/>
</dbReference>
<dbReference type="SUPFAM" id="SSF109998">
    <property type="entry name" value="Triger factor/SurA peptide-binding domain-like"/>
    <property type="match status" value="1"/>
</dbReference>
<gene>
    <name evidence="5" type="ORF">MAG551_02460</name>
</gene>
<dbReference type="Proteomes" id="UP000722750">
    <property type="component" value="Unassembled WGS sequence"/>
</dbReference>
<organism evidence="5 6">
    <name type="scientific">Candidatus Scalindua arabica</name>
    <dbReference type="NCBI Taxonomy" id="1127984"/>
    <lineage>
        <taxon>Bacteria</taxon>
        <taxon>Pseudomonadati</taxon>
        <taxon>Planctomycetota</taxon>
        <taxon>Candidatus Brocadiia</taxon>
        <taxon>Candidatus Brocadiales</taxon>
        <taxon>Candidatus Scalinduaceae</taxon>
        <taxon>Candidatus Scalindua</taxon>
    </lineage>
</organism>
<evidence type="ECO:0000313" key="6">
    <source>
        <dbReference type="Proteomes" id="UP000722750"/>
    </source>
</evidence>
<dbReference type="InterPro" id="IPR027304">
    <property type="entry name" value="Trigger_fact/SurA_dom_sf"/>
</dbReference>
<dbReference type="InterPro" id="IPR046357">
    <property type="entry name" value="PPIase_dom_sf"/>
</dbReference>
<feature type="signal peptide" evidence="3">
    <location>
        <begin position="1"/>
        <end position="24"/>
    </location>
</feature>
<evidence type="ECO:0000256" key="2">
    <source>
        <dbReference type="SAM" id="Coils"/>
    </source>
</evidence>
<feature type="chain" id="PRO_5037068308" evidence="3">
    <location>
        <begin position="25"/>
        <end position="338"/>
    </location>
</feature>
<sequence>MYKKIFVPVMLLLIILQTSNLLFAKEETGEKAEVKTEATAEKEVKADKAAKSVKDIKDDVVATVNGEEIFRKELDRRLDVLRRMNQKVTRAVQLEVISQLTKKVLLKQFVEGRDIKVSGGEIQGELEKIKYFLKSNPNDSDKSLEEILKTQGSNIGELEDEIRRTLALSKYLDERVDDDEKSKYFEANINAFNGEKIKASHVLIDTAKLKTDAELEQAKKKIEEIKKEIDNGADFAETAKKYSTCPSAEKGGDIGFFQRKGALVEEFAEAAFSMKVGEISEPVKTQFGYHIIKVTDKEEGKDVSYEEVADMVDFVYMQIKTDALLKGLYEKAEIEITL</sequence>
<evidence type="ECO:0000313" key="5">
    <source>
        <dbReference type="EMBL" id="MBS1259390.1"/>
    </source>
</evidence>
<evidence type="ECO:0000256" key="3">
    <source>
        <dbReference type="SAM" id="SignalP"/>
    </source>
</evidence>